<sequence>MRKIDKSIADAYFRARNTLVVVCLIIGGLVSFGVVAFAEAFSTFTILGMPAHYYMGAQGAVITFVALLFANAIISDQIDKKFGVDEEQNARVSSGKVLDH</sequence>
<name>A0A562QSW6_9BACI</name>
<reference evidence="3 4" key="1">
    <citation type="journal article" date="2015" name="Stand. Genomic Sci.">
        <title>Genomic Encyclopedia of Bacterial and Archaeal Type Strains, Phase III: the genomes of soil and plant-associated and newly described type strains.</title>
        <authorList>
            <person name="Whitman W.B."/>
            <person name="Woyke T."/>
            <person name="Klenk H.P."/>
            <person name="Zhou Y."/>
            <person name="Lilburn T.G."/>
            <person name="Beck B.J."/>
            <person name="De Vos P."/>
            <person name="Vandamme P."/>
            <person name="Eisen J.A."/>
            <person name="Garrity G."/>
            <person name="Hugenholtz P."/>
            <person name="Kyrpides N.C."/>
        </authorList>
    </citation>
    <scope>NUCLEOTIDE SEQUENCE [LARGE SCALE GENOMIC DNA]</scope>
    <source>
        <strain evidence="3 4">CGMCC 1.10116</strain>
    </source>
</reference>
<keyword evidence="1" id="KW-0812">Transmembrane</keyword>
<proteinExistence type="predicted"/>
<evidence type="ECO:0000259" key="2">
    <source>
        <dbReference type="Pfam" id="PF13937"/>
    </source>
</evidence>
<comment type="caution">
    <text evidence="3">The sequence shown here is derived from an EMBL/GenBank/DDBJ whole genome shotgun (WGS) entry which is preliminary data.</text>
</comment>
<accession>A0A562QSW6</accession>
<dbReference type="Pfam" id="PF13937">
    <property type="entry name" value="DUF4212"/>
    <property type="match status" value="1"/>
</dbReference>
<keyword evidence="4" id="KW-1185">Reference proteome</keyword>
<dbReference type="RefSeq" id="WP_144448635.1">
    <property type="nucleotide sequence ID" value="NZ_VLKZ01000001.1"/>
</dbReference>
<dbReference type="Proteomes" id="UP000315711">
    <property type="component" value="Unassembled WGS sequence"/>
</dbReference>
<dbReference type="InterPro" id="IPR019886">
    <property type="entry name" value="Na_symporter_ssu"/>
</dbReference>
<dbReference type="OrthoDB" id="9797746at2"/>
<gene>
    <name evidence="3" type="ORF">IQ10_00226</name>
</gene>
<evidence type="ECO:0000313" key="4">
    <source>
        <dbReference type="Proteomes" id="UP000315711"/>
    </source>
</evidence>
<protein>
    <submittedName>
        <fullName evidence="3">Putative solute:sodium symporter small subunit</fullName>
    </submittedName>
</protein>
<feature type="transmembrane region" description="Helical" evidence="1">
    <location>
        <begin position="53"/>
        <end position="74"/>
    </location>
</feature>
<dbReference type="NCBIfam" id="TIGR03647">
    <property type="entry name" value="Na_symport_sm"/>
    <property type="match status" value="1"/>
</dbReference>
<keyword evidence="1" id="KW-0472">Membrane</keyword>
<feature type="domain" description="Sodium symporter small subunit" evidence="2">
    <location>
        <begin position="10"/>
        <end position="85"/>
    </location>
</feature>
<dbReference type="AlphaFoldDB" id="A0A562QSW6"/>
<dbReference type="EMBL" id="VLKZ01000001">
    <property type="protein sequence ID" value="TWI59805.1"/>
    <property type="molecule type" value="Genomic_DNA"/>
</dbReference>
<evidence type="ECO:0000313" key="3">
    <source>
        <dbReference type="EMBL" id="TWI59805.1"/>
    </source>
</evidence>
<keyword evidence="1" id="KW-1133">Transmembrane helix</keyword>
<evidence type="ECO:0000256" key="1">
    <source>
        <dbReference type="SAM" id="Phobius"/>
    </source>
</evidence>
<feature type="transmembrane region" description="Helical" evidence="1">
    <location>
        <begin position="21"/>
        <end position="47"/>
    </location>
</feature>
<organism evidence="3 4">
    <name type="scientific">Halalkalibacter nanhaiisediminis</name>
    <dbReference type="NCBI Taxonomy" id="688079"/>
    <lineage>
        <taxon>Bacteria</taxon>
        <taxon>Bacillati</taxon>
        <taxon>Bacillota</taxon>
        <taxon>Bacilli</taxon>
        <taxon>Bacillales</taxon>
        <taxon>Bacillaceae</taxon>
        <taxon>Halalkalibacter</taxon>
    </lineage>
</organism>